<accession>A0ABR6LBI8</accession>
<dbReference type="EMBL" id="JACHOT010000013">
    <property type="protein sequence ID" value="MBB4653370.1"/>
    <property type="molecule type" value="Genomic_DNA"/>
</dbReference>
<keyword evidence="2" id="KW-1185">Reference proteome</keyword>
<evidence type="ECO:0000313" key="1">
    <source>
        <dbReference type="EMBL" id="MBB4653370.1"/>
    </source>
</evidence>
<reference evidence="1 2" key="1">
    <citation type="submission" date="2020-08" db="EMBL/GenBank/DDBJ databases">
        <title>Genomic Encyclopedia of Type Strains, Phase IV (KMG-IV): sequencing the most valuable type-strain genomes for metagenomic binning, comparative biology and taxonomic classification.</title>
        <authorList>
            <person name="Goeker M."/>
        </authorList>
    </citation>
    <scope>NUCLEOTIDE SEQUENCE [LARGE SCALE GENOMIC DNA]</scope>
    <source>
        <strain evidence="1 2">DSM 7050</strain>
    </source>
</reference>
<proteinExistence type="predicted"/>
<evidence type="ECO:0008006" key="3">
    <source>
        <dbReference type="Google" id="ProtNLM"/>
    </source>
</evidence>
<dbReference type="Proteomes" id="UP000539538">
    <property type="component" value="Unassembled WGS sequence"/>
</dbReference>
<comment type="caution">
    <text evidence="1">The sequence shown here is derived from an EMBL/GenBank/DDBJ whole genome shotgun (WGS) entry which is preliminary data.</text>
</comment>
<evidence type="ECO:0000313" key="2">
    <source>
        <dbReference type="Proteomes" id="UP000539538"/>
    </source>
</evidence>
<sequence>MAEDDTQEAPAETLSNSDRLLQHLKADSLAARLVLAQKKAANPAAALKTVLTERLDQVRKDLSGDEN</sequence>
<organism evidence="1 2">
    <name type="scientific">Aminobacter niigataensis</name>
    <dbReference type="NCBI Taxonomy" id="83265"/>
    <lineage>
        <taxon>Bacteria</taxon>
        <taxon>Pseudomonadati</taxon>
        <taxon>Pseudomonadota</taxon>
        <taxon>Alphaproteobacteria</taxon>
        <taxon>Hyphomicrobiales</taxon>
        <taxon>Phyllobacteriaceae</taxon>
        <taxon>Aminobacter</taxon>
    </lineage>
</organism>
<protein>
    <recommendedName>
        <fullName evidence="3">50S ribosomal protein L29</fullName>
    </recommendedName>
</protein>
<name>A0ABR6LBI8_9HYPH</name>
<dbReference type="RefSeq" id="WP_183264700.1">
    <property type="nucleotide sequence ID" value="NZ_BAAAVZ010000036.1"/>
</dbReference>
<gene>
    <name evidence="1" type="ORF">GGQ99_005161</name>
</gene>